<comment type="caution">
    <text evidence="1">The sequence shown here is derived from an EMBL/GenBank/DDBJ whole genome shotgun (WGS) entry which is preliminary data.</text>
</comment>
<accession>A0A135V2E6</accession>
<reference evidence="1 2" key="1">
    <citation type="submission" date="2014-02" db="EMBL/GenBank/DDBJ databases">
        <title>The genome sequence of Colletotrichum salicis CBS 607.94.</title>
        <authorList>
            <person name="Baroncelli R."/>
            <person name="Thon M.R."/>
        </authorList>
    </citation>
    <scope>NUCLEOTIDE SEQUENCE [LARGE SCALE GENOMIC DNA]</scope>
    <source>
        <strain evidence="1 2">CBS 607.94</strain>
    </source>
</reference>
<organism evidence="1 2">
    <name type="scientific">Colletotrichum salicis</name>
    <dbReference type="NCBI Taxonomy" id="1209931"/>
    <lineage>
        <taxon>Eukaryota</taxon>
        <taxon>Fungi</taxon>
        <taxon>Dikarya</taxon>
        <taxon>Ascomycota</taxon>
        <taxon>Pezizomycotina</taxon>
        <taxon>Sordariomycetes</taxon>
        <taxon>Hypocreomycetidae</taxon>
        <taxon>Glomerellales</taxon>
        <taxon>Glomerellaceae</taxon>
        <taxon>Colletotrichum</taxon>
        <taxon>Colletotrichum acutatum species complex</taxon>
    </lineage>
</organism>
<evidence type="ECO:0000313" key="1">
    <source>
        <dbReference type="EMBL" id="KXH66762.1"/>
    </source>
</evidence>
<dbReference type="EMBL" id="JFFI01000604">
    <property type="protein sequence ID" value="KXH66762.1"/>
    <property type="molecule type" value="Genomic_DNA"/>
</dbReference>
<name>A0A135V2E6_9PEZI</name>
<evidence type="ECO:0000313" key="2">
    <source>
        <dbReference type="Proteomes" id="UP000070121"/>
    </source>
</evidence>
<protein>
    <submittedName>
        <fullName evidence="1">Uncharacterized protein</fullName>
    </submittedName>
</protein>
<sequence>MLPISICIAIKTQPLGVKPKTTNAKAVERQPKQQLENRLSFDLKCRYYATRDDIPQCLISLWKYLLLDKHKNQLTGWDLFAKRLARGQNTEDKTTKIVVLEMRFMHKWLTYNQMGVARRAFLDTMGVLRDIMSGLAKANADERGTLDWGKVFSFACHPRIAGECTTPWGIEPAGYYCHPREQGGPSGSAQKATQELLLKYMEVTDPVRGMILATTSSSVALREARRRVDRSDDNTQPLWNAIMFSSVLGSDPLQLDVDLAVFTTKKVVKWYDELLSLCQVAVQSQGTESRVDKAITLANQLQVASERANAATDSMSVTSETASEKTLCGKKDWGLGKVTVVEIEDVRDSASYEDRKELAQPSKERWWRRVLQSFVVKVRESNRQRQQDAASKLVRRSLEISRTRTELSKSVVECVVSAEVDQLRLLARGFILQLKLQTKWRQVQAVAQRPGVTMVEVNKVTTVNIDHLSCERRRTQAIREKVSKLNQADEAMMQGAKEILGRSKKLNKELKSLHTDLRKHAYRYEPRASLEQRGTLVRCG</sequence>
<dbReference type="OrthoDB" id="4821463at2759"/>
<dbReference type="AlphaFoldDB" id="A0A135V2E6"/>
<keyword evidence="2" id="KW-1185">Reference proteome</keyword>
<proteinExistence type="predicted"/>
<dbReference type="Proteomes" id="UP000070121">
    <property type="component" value="Unassembled WGS sequence"/>
</dbReference>
<gene>
    <name evidence="1" type="ORF">CSAL01_11983</name>
</gene>